<evidence type="ECO:0000256" key="3">
    <source>
        <dbReference type="ARBA" id="ARBA00022643"/>
    </source>
</evidence>
<dbReference type="GO" id="GO:0010181">
    <property type="term" value="F:FMN binding"/>
    <property type="evidence" value="ECO:0007669"/>
    <property type="project" value="InterPro"/>
</dbReference>
<evidence type="ECO:0000259" key="5">
    <source>
        <dbReference type="Pfam" id="PF00724"/>
    </source>
</evidence>
<proteinExistence type="inferred from homology"/>
<dbReference type="GeneID" id="70189362"/>
<dbReference type="InterPro" id="IPR001155">
    <property type="entry name" value="OxRdtase_FMN_N"/>
</dbReference>
<evidence type="ECO:0000256" key="4">
    <source>
        <dbReference type="ARBA" id="ARBA00023002"/>
    </source>
</evidence>
<dbReference type="Pfam" id="PF00724">
    <property type="entry name" value="Oxidored_FMN"/>
    <property type="match status" value="1"/>
</dbReference>
<comment type="caution">
    <text evidence="6">The sequence shown here is derived from an EMBL/GenBank/DDBJ whole genome shotgun (WGS) entry which is preliminary data.</text>
</comment>
<keyword evidence="2" id="KW-0285">Flavoprotein</keyword>
<dbReference type="Proteomes" id="UP000756346">
    <property type="component" value="Unassembled WGS sequence"/>
</dbReference>
<dbReference type="SUPFAM" id="SSF51395">
    <property type="entry name" value="FMN-linked oxidoreductases"/>
    <property type="match status" value="1"/>
</dbReference>
<evidence type="ECO:0000256" key="2">
    <source>
        <dbReference type="ARBA" id="ARBA00022630"/>
    </source>
</evidence>
<dbReference type="PANTHER" id="PTHR43656">
    <property type="entry name" value="BINDING OXIDOREDUCTASE, PUTATIVE (AFU_ORTHOLOGUE AFUA_2G08260)-RELATED"/>
    <property type="match status" value="1"/>
</dbReference>
<comment type="similarity">
    <text evidence="1">Belongs to the NADH:flavin oxidoreductase/NADH oxidase family.</text>
</comment>
<dbReference type="AlphaFoldDB" id="A0A9P8XR40"/>
<keyword evidence="7" id="KW-1185">Reference proteome</keyword>
<dbReference type="EMBL" id="JAGTJQ010000014">
    <property type="protein sequence ID" value="KAH7012539.1"/>
    <property type="molecule type" value="Genomic_DNA"/>
</dbReference>
<evidence type="ECO:0000313" key="7">
    <source>
        <dbReference type="Proteomes" id="UP000756346"/>
    </source>
</evidence>
<accession>A0A9P8XR40</accession>
<reference evidence="6" key="1">
    <citation type="journal article" date="2021" name="Nat. Commun.">
        <title>Genetic determinants of endophytism in the Arabidopsis root mycobiome.</title>
        <authorList>
            <person name="Mesny F."/>
            <person name="Miyauchi S."/>
            <person name="Thiergart T."/>
            <person name="Pickel B."/>
            <person name="Atanasova L."/>
            <person name="Karlsson M."/>
            <person name="Huettel B."/>
            <person name="Barry K.W."/>
            <person name="Haridas S."/>
            <person name="Chen C."/>
            <person name="Bauer D."/>
            <person name="Andreopoulos W."/>
            <person name="Pangilinan J."/>
            <person name="LaButti K."/>
            <person name="Riley R."/>
            <person name="Lipzen A."/>
            <person name="Clum A."/>
            <person name="Drula E."/>
            <person name="Henrissat B."/>
            <person name="Kohler A."/>
            <person name="Grigoriev I.V."/>
            <person name="Martin F.M."/>
            <person name="Hacquard S."/>
        </authorList>
    </citation>
    <scope>NUCLEOTIDE SEQUENCE</scope>
    <source>
        <strain evidence="6">MPI-CAGE-CH-0230</strain>
    </source>
</reference>
<keyword evidence="3" id="KW-0288">FMN</keyword>
<dbReference type="InterPro" id="IPR013785">
    <property type="entry name" value="Aldolase_TIM"/>
</dbReference>
<dbReference type="RefSeq" id="XP_046004804.1">
    <property type="nucleotide sequence ID" value="XM_046159816.1"/>
</dbReference>
<name>A0A9P8XR40_9PEZI</name>
<feature type="domain" description="NADH:flavin oxidoreductase/NADH oxidase N-terminal" evidence="5">
    <location>
        <begin position="16"/>
        <end position="330"/>
    </location>
</feature>
<keyword evidence="4" id="KW-0560">Oxidoreductase</keyword>
<dbReference type="GO" id="GO:0016491">
    <property type="term" value="F:oxidoreductase activity"/>
    <property type="evidence" value="ECO:0007669"/>
    <property type="project" value="UniProtKB-KW"/>
</dbReference>
<gene>
    <name evidence="6" type="ORF">B0I36DRAFT_369686</name>
</gene>
<protein>
    <submittedName>
        <fullName evidence="6">NADPH dehydrogenase</fullName>
    </submittedName>
</protein>
<evidence type="ECO:0000256" key="1">
    <source>
        <dbReference type="ARBA" id="ARBA00005979"/>
    </source>
</evidence>
<dbReference type="InterPro" id="IPR051799">
    <property type="entry name" value="NADH_flavin_oxidoreductase"/>
</dbReference>
<dbReference type="Gene3D" id="3.20.20.70">
    <property type="entry name" value="Aldolase class I"/>
    <property type="match status" value="1"/>
</dbReference>
<evidence type="ECO:0000313" key="6">
    <source>
        <dbReference type="EMBL" id="KAH7012539.1"/>
    </source>
</evidence>
<sequence>MAEGYMTKDLLPNEDYNRNYARWSEGGWGMLITGNVMVDPKRISGPGAFVVNTAVDRKIQLDKYSAFARAAKQNGTKVLVQLCHPGRQALAGSGTKGLCEKSIAPSPIPLRLGDGIVNKILASMAFGTPREMTTADISRVVEHFADAAKLMAEADLDGIELHGAHGYLLSQFLSAESNMRTDEYGGSALKRAAMPVEVIKAVRAAVPSAFIIGFKLDSVDYQTTDELADCIEQFRAIAEAGVDFIEISGGTYGDPVMVDGPPKSSRTKAREAYFLHFAETFRLSFPNVPLMVTGGFHSRKGMEEAVTGGGTDLIGVGRAAVMEPSLPSEIMLNPNLPTSDAIVKVERYISPWYLNIGVKAIGVGYENAMYANKMSS</sequence>
<dbReference type="OrthoDB" id="1663137at2759"/>
<dbReference type="PANTHER" id="PTHR43656:SF2">
    <property type="entry name" value="BINDING OXIDOREDUCTASE, PUTATIVE (AFU_ORTHOLOGUE AFUA_2G08260)-RELATED"/>
    <property type="match status" value="1"/>
</dbReference>
<organism evidence="6 7">
    <name type="scientific">Microdochium trichocladiopsis</name>
    <dbReference type="NCBI Taxonomy" id="1682393"/>
    <lineage>
        <taxon>Eukaryota</taxon>
        <taxon>Fungi</taxon>
        <taxon>Dikarya</taxon>
        <taxon>Ascomycota</taxon>
        <taxon>Pezizomycotina</taxon>
        <taxon>Sordariomycetes</taxon>
        <taxon>Xylariomycetidae</taxon>
        <taxon>Xylariales</taxon>
        <taxon>Microdochiaceae</taxon>
        <taxon>Microdochium</taxon>
    </lineage>
</organism>